<keyword evidence="7" id="KW-1185">Reference proteome</keyword>
<accession>D2R616</accession>
<dbReference type="GO" id="GO:0008168">
    <property type="term" value="F:methyltransferase activity"/>
    <property type="evidence" value="ECO:0007669"/>
    <property type="project" value="UniProtKB-KW"/>
</dbReference>
<gene>
    <name evidence="6" type="ordered locus">Psta_4457</name>
</gene>
<dbReference type="PANTHER" id="PTHR43667:SF1">
    <property type="entry name" value="CYCLOPROPANE-FATTY-ACYL-PHOSPHOLIPID SYNTHASE"/>
    <property type="match status" value="1"/>
</dbReference>
<evidence type="ECO:0000256" key="2">
    <source>
        <dbReference type="ARBA" id="ARBA00022603"/>
    </source>
</evidence>
<dbReference type="STRING" id="530564.Psta_4457"/>
<dbReference type="EMBL" id="CP001848">
    <property type="protein sequence ID" value="ADB19101.1"/>
    <property type="molecule type" value="Genomic_DNA"/>
</dbReference>
<evidence type="ECO:0000256" key="1">
    <source>
        <dbReference type="ARBA" id="ARBA00010815"/>
    </source>
</evidence>
<evidence type="ECO:0000313" key="6">
    <source>
        <dbReference type="EMBL" id="ADB19101.1"/>
    </source>
</evidence>
<evidence type="ECO:0000256" key="3">
    <source>
        <dbReference type="ARBA" id="ARBA00022679"/>
    </source>
</evidence>
<dbReference type="SUPFAM" id="SSF53335">
    <property type="entry name" value="S-adenosyl-L-methionine-dependent methyltransferases"/>
    <property type="match status" value="1"/>
</dbReference>
<reference evidence="6 7" key="1">
    <citation type="journal article" date="2009" name="Stand. Genomic Sci.">
        <title>Complete genome sequence of Pirellula staleyi type strain (ATCC 27377).</title>
        <authorList>
            <person name="Clum A."/>
            <person name="Tindall B.J."/>
            <person name="Sikorski J."/>
            <person name="Ivanova N."/>
            <person name="Mavrommatis K."/>
            <person name="Lucas S."/>
            <person name="Glavina del Rio T."/>
            <person name="Nolan M."/>
            <person name="Chen F."/>
            <person name="Tice H."/>
            <person name="Pitluck S."/>
            <person name="Cheng J.F."/>
            <person name="Chertkov O."/>
            <person name="Brettin T."/>
            <person name="Han C."/>
            <person name="Detter J.C."/>
            <person name="Kuske C."/>
            <person name="Bruce D."/>
            <person name="Goodwin L."/>
            <person name="Ovchinikova G."/>
            <person name="Pati A."/>
            <person name="Mikhailova N."/>
            <person name="Chen A."/>
            <person name="Palaniappan K."/>
            <person name="Land M."/>
            <person name="Hauser L."/>
            <person name="Chang Y.J."/>
            <person name="Jeffries C.D."/>
            <person name="Chain P."/>
            <person name="Rohde M."/>
            <person name="Goker M."/>
            <person name="Bristow J."/>
            <person name="Eisen J.A."/>
            <person name="Markowitz V."/>
            <person name="Hugenholtz P."/>
            <person name="Kyrpides N.C."/>
            <person name="Klenk H.P."/>
            <person name="Lapidus A."/>
        </authorList>
    </citation>
    <scope>NUCLEOTIDE SEQUENCE [LARGE SCALE GENOMIC DNA]</scope>
    <source>
        <strain evidence="7">ATCC 27377 / DSM 6068 / ICPB 4128</strain>
    </source>
</reference>
<dbReference type="Gene3D" id="3.40.50.150">
    <property type="entry name" value="Vaccinia Virus protein VP39"/>
    <property type="match status" value="1"/>
</dbReference>
<dbReference type="InterPro" id="IPR050723">
    <property type="entry name" value="CFA/CMAS"/>
</dbReference>
<organism evidence="6 7">
    <name type="scientific">Pirellula staleyi (strain ATCC 27377 / DSM 6068 / ICPB 4128)</name>
    <name type="common">Pirella staleyi</name>
    <dbReference type="NCBI Taxonomy" id="530564"/>
    <lineage>
        <taxon>Bacteria</taxon>
        <taxon>Pseudomonadati</taxon>
        <taxon>Planctomycetota</taxon>
        <taxon>Planctomycetia</taxon>
        <taxon>Pirellulales</taxon>
        <taxon>Pirellulaceae</taxon>
        <taxon>Pirellula</taxon>
    </lineage>
</organism>
<evidence type="ECO:0000313" key="7">
    <source>
        <dbReference type="Proteomes" id="UP000001887"/>
    </source>
</evidence>
<dbReference type="Proteomes" id="UP000001887">
    <property type="component" value="Chromosome"/>
</dbReference>
<keyword evidence="4" id="KW-0949">S-adenosyl-L-methionine</keyword>
<keyword evidence="2" id="KW-0489">Methyltransferase</keyword>
<evidence type="ECO:0000256" key="5">
    <source>
        <dbReference type="ARBA" id="ARBA00023098"/>
    </source>
</evidence>
<dbReference type="NCBIfam" id="NF008686">
    <property type="entry name" value="PRK11705.1"/>
    <property type="match status" value="1"/>
</dbReference>
<dbReference type="OrthoDB" id="9782855at2"/>
<dbReference type="Pfam" id="PF02353">
    <property type="entry name" value="CMAS"/>
    <property type="match status" value="1"/>
</dbReference>
<dbReference type="KEGG" id="psl:Psta_4457"/>
<keyword evidence="3" id="KW-0808">Transferase</keyword>
<dbReference type="GO" id="GO:0032259">
    <property type="term" value="P:methylation"/>
    <property type="evidence" value="ECO:0007669"/>
    <property type="project" value="UniProtKB-KW"/>
</dbReference>
<dbReference type="PIRSF" id="PIRSF003085">
    <property type="entry name" value="CMAS"/>
    <property type="match status" value="1"/>
</dbReference>
<dbReference type="eggNOG" id="COG2230">
    <property type="taxonomic scope" value="Bacteria"/>
</dbReference>
<dbReference type="InterPro" id="IPR029063">
    <property type="entry name" value="SAM-dependent_MTases_sf"/>
</dbReference>
<protein>
    <submittedName>
        <fullName evidence="6">Cyclopropane-fatty-acyl-phospholipid synthase</fullName>
    </submittedName>
</protein>
<dbReference type="HOGENOM" id="CLU_026434_6_0_0"/>
<sequence length="377" mass="42948">MASSLKSAVARSLADADIIIGGSRAWDITVHDTRMYTALATSGSLGAGESYMNGWWDCDALDQMAERYLRSISTSKIAGGRFYGLLERIRAKYIDLQVGLGGREIARVHYDLPSDLFESMLGPTMNYSCGYWREANDLTTAQNAKMHLICRKLGLRPGMRVLDVGCGWGGLIQFVVREYSCSVVGITVSAEQARYASKKCNASSSEVYLLDYRDLRPETHGTFDAITSVGMLEHVGPRNYARYFDIMRRLLKPSGLLLVQSFGRERSEPVDRWINRYIFPNSYVPNGTELLTATRGRFIVEDWHNFGADYDRTLLAWHTNFENWAIDKWKVTAPKRYRMWRYYLLTFAAGFRVRDRVQLWQIVLSPEGVPKGYVSLR</sequence>
<evidence type="ECO:0000256" key="4">
    <source>
        <dbReference type="ARBA" id="ARBA00022691"/>
    </source>
</evidence>
<dbReference type="GO" id="GO:0008610">
    <property type="term" value="P:lipid biosynthetic process"/>
    <property type="evidence" value="ECO:0007669"/>
    <property type="project" value="InterPro"/>
</dbReference>
<dbReference type="PANTHER" id="PTHR43667">
    <property type="entry name" value="CYCLOPROPANE-FATTY-ACYL-PHOSPHOLIPID SYNTHASE"/>
    <property type="match status" value="1"/>
</dbReference>
<dbReference type="InterPro" id="IPR003333">
    <property type="entry name" value="CMAS"/>
</dbReference>
<comment type="similarity">
    <text evidence="1">Belongs to the CFA/CMAS family.</text>
</comment>
<name>D2R616_PIRSD</name>
<keyword evidence="5" id="KW-0443">Lipid metabolism</keyword>
<dbReference type="CDD" id="cd02440">
    <property type="entry name" value="AdoMet_MTases"/>
    <property type="match status" value="1"/>
</dbReference>
<dbReference type="AlphaFoldDB" id="D2R616"/>
<proteinExistence type="inferred from homology"/>